<feature type="compositionally biased region" description="Basic and acidic residues" evidence="1">
    <location>
        <begin position="174"/>
        <end position="203"/>
    </location>
</feature>
<feature type="region of interest" description="Disordered" evidence="1">
    <location>
        <begin position="1"/>
        <end position="241"/>
    </location>
</feature>
<keyword evidence="3" id="KW-1185">Reference proteome</keyword>
<sequence length="241" mass="26250">SGDKAKKTKSQSPKDQAVITPARRLSFADDEKTSGTKVSKVATRFVKKGPQEPYHYTNAMHEPADEKGLKKPKESNPQRQNTVKYDNAKVQEAKKGGQVRDKKVLEVEEVPPKDYGKHSASSKGPVETKAKVSPASKLAQVKRNHDDKKAAAKKQPSGETKTDSKKKVNSKGENNAKEESARKTAKEKSTAATKEDSSRKAEKGAASAKKQQSKTEQKSKGKAADKKATPPTAKTPRTKNE</sequence>
<dbReference type="Proteomes" id="UP001642464">
    <property type="component" value="Unassembled WGS sequence"/>
</dbReference>
<accession>A0ABP0JB87</accession>
<proteinExistence type="predicted"/>
<gene>
    <name evidence="2" type="ORF">SCF082_LOCUS11161</name>
</gene>
<evidence type="ECO:0000313" key="3">
    <source>
        <dbReference type="Proteomes" id="UP001642464"/>
    </source>
</evidence>
<reference evidence="2 3" key="1">
    <citation type="submission" date="2024-02" db="EMBL/GenBank/DDBJ databases">
        <authorList>
            <person name="Chen Y."/>
            <person name="Shah S."/>
            <person name="Dougan E. K."/>
            <person name="Thang M."/>
            <person name="Chan C."/>
        </authorList>
    </citation>
    <scope>NUCLEOTIDE SEQUENCE [LARGE SCALE GENOMIC DNA]</scope>
</reference>
<dbReference type="EMBL" id="CAXAMM010006591">
    <property type="protein sequence ID" value="CAK9011599.1"/>
    <property type="molecule type" value="Genomic_DNA"/>
</dbReference>
<feature type="compositionally biased region" description="Basic and acidic residues" evidence="1">
    <location>
        <begin position="86"/>
        <end position="117"/>
    </location>
</feature>
<feature type="compositionally biased region" description="Basic and acidic residues" evidence="1">
    <location>
        <begin position="213"/>
        <end position="228"/>
    </location>
</feature>
<evidence type="ECO:0000313" key="2">
    <source>
        <dbReference type="EMBL" id="CAK9011599.1"/>
    </source>
</evidence>
<organism evidence="2 3">
    <name type="scientific">Durusdinium trenchii</name>
    <dbReference type="NCBI Taxonomy" id="1381693"/>
    <lineage>
        <taxon>Eukaryota</taxon>
        <taxon>Sar</taxon>
        <taxon>Alveolata</taxon>
        <taxon>Dinophyceae</taxon>
        <taxon>Suessiales</taxon>
        <taxon>Symbiodiniaceae</taxon>
        <taxon>Durusdinium</taxon>
    </lineage>
</organism>
<feature type="non-terminal residue" evidence="2">
    <location>
        <position position="241"/>
    </location>
</feature>
<protein>
    <submittedName>
        <fullName evidence="2">Uncharacterized protein</fullName>
    </submittedName>
</protein>
<feature type="compositionally biased region" description="Basic and acidic residues" evidence="1">
    <location>
        <begin position="62"/>
        <end position="76"/>
    </location>
</feature>
<comment type="caution">
    <text evidence="2">The sequence shown here is derived from an EMBL/GenBank/DDBJ whole genome shotgun (WGS) entry which is preliminary data.</text>
</comment>
<evidence type="ECO:0000256" key="1">
    <source>
        <dbReference type="SAM" id="MobiDB-lite"/>
    </source>
</evidence>
<feature type="non-terminal residue" evidence="2">
    <location>
        <position position="1"/>
    </location>
</feature>
<name>A0ABP0JB87_9DINO</name>